<evidence type="ECO:0000313" key="3">
    <source>
        <dbReference type="EMBL" id="WKK74906.2"/>
    </source>
</evidence>
<sequence length="500" mass="51821">MENVNILNNSKISFRKLSMVLFLACSMILTSCGEDPDDNGPAEPQPVNLLSLTANNQDLSNGDENIARELEIVMVFSNSLDTDAFNSALSFSSADGDVATDVSFTESNTTVTISNSEPLDYLTEYNITVASGVLGAEGGELGTAIDISFTTVDATLFSGGEGTEADPYRIEDVADLELINSYLDAHFIQIADIDLTGAGGETGWVPLGSVEFPFTGSYNGDGFTISNVEITNLVADGVNEVGLFGVVDGGDLSNMNVAATNTGITGTQGTGILIGQLRTGTVTRCHTSGFVSGDTRTGGLIGDMESGTVHQSSSSATVSPERSRAGGLIGIMSDADRENPSATISIVTESFATGNVTSGSARVGALVGSVNIDGTVENSYATGSVTAPNRASAIIGRLDGVLRNTYGTGNVTVTDEDTSSDYPGYVVGQLEETATLEGVYYDSNINLTYNGGSPITEAGTAVEIANLNCGDANATLAGFDFTSVWTCTDGSWPTLAWENE</sequence>
<dbReference type="Proteomes" id="UP001230496">
    <property type="component" value="Chromosome"/>
</dbReference>
<dbReference type="KEGG" id="msaa:QYS49_25100"/>
<protein>
    <submittedName>
        <fullName evidence="3">Ig-like domain-containing protein</fullName>
    </submittedName>
</protein>
<accession>A0AA49JBB1</accession>
<proteinExistence type="predicted"/>
<dbReference type="RefSeq" id="WP_308347158.1">
    <property type="nucleotide sequence ID" value="NZ_CP129971.1"/>
</dbReference>
<dbReference type="InterPro" id="IPR032812">
    <property type="entry name" value="SbsA_Ig"/>
</dbReference>
<keyword evidence="1" id="KW-0732">Signal</keyword>
<keyword evidence="4" id="KW-1185">Reference proteome</keyword>
<dbReference type="AlphaFoldDB" id="A0AA49JBB1"/>
<reference evidence="3 4" key="1">
    <citation type="submission" date="2023-08" db="EMBL/GenBank/DDBJ databases">
        <title>Comparative genomics and taxonomic characterization of three novel marine species of genus Marivirga.</title>
        <authorList>
            <person name="Muhammad N."/>
            <person name="Kim S.-G."/>
        </authorList>
    </citation>
    <scope>NUCLEOTIDE SEQUENCE [LARGE SCALE GENOMIC DNA]</scope>
    <source>
        <strain evidence="3 4">BDSF4-3</strain>
    </source>
</reference>
<feature type="domain" description="SbsA Ig-like" evidence="2">
    <location>
        <begin position="60"/>
        <end position="151"/>
    </location>
</feature>
<dbReference type="EMBL" id="CP129971">
    <property type="protein sequence ID" value="WKK74906.2"/>
    <property type="molecule type" value="Genomic_DNA"/>
</dbReference>
<evidence type="ECO:0000313" key="4">
    <source>
        <dbReference type="Proteomes" id="UP001230496"/>
    </source>
</evidence>
<organism evidence="3 4">
    <name type="scientific">Marivirga salinarum</name>
    <dbReference type="NCBI Taxonomy" id="3059078"/>
    <lineage>
        <taxon>Bacteria</taxon>
        <taxon>Pseudomonadati</taxon>
        <taxon>Bacteroidota</taxon>
        <taxon>Cytophagia</taxon>
        <taxon>Cytophagales</taxon>
        <taxon>Marivirgaceae</taxon>
        <taxon>Marivirga</taxon>
    </lineage>
</organism>
<dbReference type="Pfam" id="PF13205">
    <property type="entry name" value="Big_5"/>
    <property type="match status" value="1"/>
</dbReference>
<evidence type="ECO:0000256" key="1">
    <source>
        <dbReference type="ARBA" id="ARBA00022729"/>
    </source>
</evidence>
<dbReference type="Gene3D" id="2.160.20.110">
    <property type="match status" value="1"/>
</dbReference>
<gene>
    <name evidence="3" type="ORF">QYS49_25100</name>
</gene>
<evidence type="ECO:0000259" key="2">
    <source>
        <dbReference type="Pfam" id="PF13205"/>
    </source>
</evidence>
<name>A0AA49JBB1_9BACT</name>